<organism evidence="3 4">
    <name type="scientific">Amycolatopsis vancoresmycina DSM 44592</name>
    <dbReference type="NCBI Taxonomy" id="1292037"/>
    <lineage>
        <taxon>Bacteria</taxon>
        <taxon>Bacillati</taxon>
        <taxon>Actinomycetota</taxon>
        <taxon>Actinomycetes</taxon>
        <taxon>Pseudonocardiales</taxon>
        <taxon>Pseudonocardiaceae</taxon>
        <taxon>Amycolatopsis</taxon>
    </lineage>
</organism>
<reference evidence="3 4" key="1">
    <citation type="submission" date="2013-02" db="EMBL/GenBank/DDBJ databases">
        <title>Draft genome sequence of Amycolatopsis vancoresmycina strain DSM 44592T.</title>
        <authorList>
            <person name="Kumar S."/>
            <person name="Kaur N."/>
            <person name="Kaur C."/>
            <person name="Raghava G.P.S."/>
            <person name="Mayilraj S."/>
        </authorList>
    </citation>
    <scope>NUCLEOTIDE SEQUENCE [LARGE SCALE GENOMIC DNA]</scope>
    <source>
        <strain evidence="3 4">DSM 44592</strain>
    </source>
</reference>
<evidence type="ECO:0000313" key="4">
    <source>
        <dbReference type="Proteomes" id="UP000014139"/>
    </source>
</evidence>
<dbReference type="eggNOG" id="COG3740">
    <property type="taxonomic scope" value="Bacteria"/>
</dbReference>
<evidence type="ECO:0000313" key="3">
    <source>
        <dbReference type="EMBL" id="EOD66898.1"/>
    </source>
</evidence>
<keyword evidence="1" id="KW-0175">Coiled coil</keyword>
<name>R1G625_9PSEU</name>
<feature type="region of interest" description="Disordered" evidence="2">
    <location>
        <begin position="175"/>
        <end position="211"/>
    </location>
</feature>
<comment type="caution">
    <text evidence="3">The sequence shown here is derived from an EMBL/GenBank/DDBJ whole genome shotgun (WGS) entry which is preliminary data.</text>
</comment>
<dbReference type="AlphaFoldDB" id="R1G625"/>
<dbReference type="OrthoDB" id="8617742at2"/>
<gene>
    <name evidence="3" type="ORF">H480_19283</name>
</gene>
<feature type="coiled-coil region" evidence="1">
    <location>
        <begin position="327"/>
        <end position="354"/>
    </location>
</feature>
<keyword evidence="4" id="KW-1185">Reference proteome</keyword>
<dbReference type="Proteomes" id="UP000014139">
    <property type="component" value="Unassembled WGS sequence"/>
</dbReference>
<dbReference type="EMBL" id="AOUO01000254">
    <property type="protein sequence ID" value="EOD66898.1"/>
    <property type="molecule type" value="Genomic_DNA"/>
</dbReference>
<evidence type="ECO:0000256" key="2">
    <source>
        <dbReference type="SAM" id="MobiDB-lite"/>
    </source>
</evidence>
<accession>R1G625</accession>
<proteinExistence type="predicted"/>
<sequence>MTTTTTVYAEIVKAERNEDGDLVVVGKATGPDLDLDQQICDPAWLGKAMPTWFSTGANIREQHSSIAAGVGTELEQSGDSWMVTALVVDKGSAEKVEKKVLKGYSIGISNPRVVKDAAAPGGRIVGGDIVEVSLVDRPCNPTAMLSLAKAAKPGMTVKASAFDREHGLVKTEEFVELSEQPAADEQDRAAEIPSNEGPDETEQAAEPDTTAAAAAAAELKALLPNLTKSTSEEDIASAQDAIAIIGRIIVSEAESLAAGNLSDACDIDELLCAVRALKWFMMMEAEEDLEGDAMVTIGLADLPDTTKTSAPAVEKTVGADDLTALVKAAVTEATRASEERMKALEAELAKVKALPAPGGPVLTRTAQDTQKAASKDAALEKAAHYRRMADATTDLKARQGYLEMAAALDAS</sequence>
<evidence type="ECO:0008006" key="5">
    <source>
        <dbReference type="Google" id="ProtNLM"/>
    </source>
</evidence>
<dbReference type="RefSeq" id="WP_003087126.1">
    <property type="nucleotide sequence ID" value="NZ_AOUO01000254.1"/>
</dbReference>
<evidence type="ECO:0000256" key="1">
    <source>
        <dbReference type="SAM" id="Coils"/>
    </source>
</evidence>
<protein>
    <recommendedName>
        <fullName evidence="5">Prohead protease</fullName>
    </recommendedName>
</protein>
<dbReference type="PATRIC" id="fig|1292037.4.peg.3679"/>